<dbReference type="EMBL" id="CM037024">
    <property type="protein sequence ID" value="KAH7663327.1"/>
    <property type="molecule type" value="Genomic_DNA"/>
</dbReference>
<gene>
    <name evidence="1" type="ORF">IHE45_14G046100</name>
</gene>
<evidence type="ECO:0000313" key="2">
    <source>
        <dbReference type="Proteomes" id="UP000827976"/>
    </source>
</evidence>
<proteinExistence type="predicted"/>
<protein>
    <submittedName>
        <fullName evidence="1">P-loop containing nucleoside triphosphate hydrolase protein</fullName>
    </submittedName>
</protein>
<keyword evidence="1" id="KW-0378">Hydrolase</keyword>
<accession>A0ACB7URQ0</accession>
<reference evidence="2" key="1">
    <citation type="journal article" date="2022" name="Nat. Commun.">
        <title>Chromosome evolution and the genetic basis of agronomically important traits in greater yam.</title>
        <authorList>
            <person name="Bredeson J.V."/>
            <person name="Lyons J.B."/>
            <person name="Oniyinde I.O."/>
            <person name="Okereke N.R."/>
            <person name="Kolade O."/>
            <person name="Nnabue I."/>
            <person name="Nwadili C.O."/>
            <person name="Hribova E."/>
            <person name="Parker M."/>
            <person name="Nwogha J."/>
            <person name="Shu S."/>
            <person name="Carlson J."/>
            <person name="Kariba R."/>
            <person name="Muthemba S."/>
            <person name="Knop K."/>
            <person name="Barton G.J."/>
            <person name="Sherwood A.V."/>
            <person name="Lopez-Montes A."/>
            <person name="Asiedu R."/>
            <person name="Jamnadass R."/>
            <person name="Muchugi A."/>
            <person name="Goodstein D."/>
            <person name="Egesi C.N."/>
            <person name="Featherston J."/>
            <person name="Asfaw A."/>
            <person name="Simpson G.G."/>
            <person name="Dolezel J."/>
            <person name="Hendre P.S."/>
            <person name="Van Deynze A."/>
            <person name="Kumar P.L."/>
            <person name="Obidiegwu J.E."/>
            <person name="Bhattacharjee R."/>
            <person name="Rokhsar D.S."/>
        </authorList>
    </citation>
    <scope>NUCLEOTIDE SEQUENCE [LARGE SCALE GENOMIC DNA]</scope>
    <source>
        <strain evidence="2">cv. TDa95/00328</strain>
    </source>
</reference>
<dbReference type="Proteomes" id="UP000827976">
    <property type="component" value="Chromosome 14"/>
</dbReference>
<sequence length="135" mass="14865">MAGALSLFGALRRSFSKSSCKTVSVIDNKQLVLKPMLEKADVVSTSSSNSYRPRLSAISIEDAAAIKIQAHFRGHLARRAFRALRSLVKLQALVRGVCVRRQARIAVHCMQVLVRLQVRVRARQLLSSSGHANLS</sequence>
<evidence type="ECO:0000313" key="1">
    <source>
        <dbReference type="EMBL" id="KAH7663327.1"/>
    </source>
</evidence>
<comment type="caution">
    <text evidence="1">The sequence shown here is derived from an EMBL/GenBank/DDBJ whole genome shotgun (WGS) entry which is preliminary data.</text>
</comment>
<organism evidence="1 2">
    <name type="scientific">Dioscorea alata</name>
    <name type="common">Purple yam</name>
    <dbReference type="NCBI Taxonomy" id="55571"/>
    <lineage>
        <taxon>Eukaryota</taxon>
        <taxon>Viridiplantae</taxon>
        <taxon>Streptophyta</taxon>
        <taxon>Embryophyta</taxon>
        <taxon>Tracheophyta</taxon>
        <taxon>Spermatophyta</taxon>
        <taxon>Magnoliopsida</taxon>
        <taxon>Liliopsida</taxon>
        <taxon>Dioscoreales</taxon>
        <taxon>Dioscoreaceae</taxon>
        <taxon>Dioscorea</taxon>
    </lineage>
</organism>
<name>A0ACB7URQ0_DIOAL</name>
<keyword evidence="2" id="KW-1185">Reference proteome</keyword>